<accession>A0A0C3BI86</accession>
<dbReference type="GO" id="GO:0000127">
    <property type="term" value="C:transcription factor TFIIIC complex"/>
    <property type="evidence" value="ECO:0007669"/>
    <property type="project" value="TreeGrafter"/>
</dbReference>
<dbReference type="STRING" id="933852.A0A0C3BI86"/>
<dbReference type="GO" id="GO:0006383">
    <property type="term" value="P:transcription by RNA polymerase III"/>
    <property type="evidence" value="ECO:0007669"/>
    <property type="project" value="InterPro"/>
</dbReference>
<gene>
    <name evidence="3" type="ORF">M408DRAFT_21272</name>
</gene>
<feature type="compositionally biased region" description="Basic and acidic residues" evidence="1">
    <location>
        <begin position="137"/>
        <end position="146"/>
    </location>
</feature>
<reference evidence="4" key="2">
    <citation type="submission" date="2015-01" db="EMBL/GenBank/DDBJ databases">
        <title>Evolutionary Origins and Diversification of the Mycorrhizal Mutualists.</title>
        <authorList>
            <consortium name="DOE Joint Genome Institute"/>
            <consortium name="Mycorrhizal Genomics Consortium"/>
            <person name="Kohler A."/>
            <person name="Kuo A."/>
            <person name="Nagy L.G."/>
            <person name="Floudas D."/>
            <person name="Copeland A."/>
            <person name="Barry K.W."/>
            <person name="Cichocki N."/>
            <person name="Veneault-Fourrey C."/>
            <person name="LaButti K."/>
            <person name="Lindquist E.A."/>
            <person name="Lipzen A."/>
            <person name="Lundell T."/>
            <person name="Morin E."/>
            <person name="Murat C."/>
            <person name="Riley R."/>
            <person name="Ohm R."/>
            <person name="Sun H."/>
            <person name="Tunlid A."/>
            <person name="Henrissat B."/>
            <person name="Grigoriev I.V."/>
            <person name="Hibbett D.S."/>
            <person name="Martin F."/>
        </authorList>
    </citation>
    <scope>NUCLEOTIDE SEQUENCE [LARGE SCALE GENOMIC DNA]</scope>
    <source>
        <strain evidence="4">MAFF 305830</strain>
    </source>
</reference>
<name>A0A0C3BI86_SERVB</name>
<proteinExistence type="predicted"/>
<dbReference type="Gene3D" id="2.60.40.4370">
    <property type="match status" value="1"/>
</dbReference>
<evidence type="ECO:0000256" key="1">
    <source>
        <dbReference type="SAM" id="MobiDB-lite"/>
    </source>
</evidence>
<dbReference type="InterPro" id="IPR019481">
    <property type="entry name" value="TFIIIC_triple_barrel"/>
</dbReference>
<dbReference type="AlphaFoldDB" id="A0A0C3BI86"/>
<evidence type="ECO:0000313" key="4">
    <source>
        <dbReference type="Proteomes" id="UP000054097"/>
    </source>
</evidence>
<dbReference type="OrthoDB" id="1877767at2759"/>
<protein>
    <recommendedName>
        <fullName evidence="2">Transcription factor TFIIIC triple barrel domain-containing protein</fullName>
    </recommendedName>
</protein>
<dbReference type="InterPro" id="IPR042771">
    <property type="entry name" value="GTF3C6-like"/>
</dbReference>
<reference evidence="3 4" key="1">
    <citation type="submission" date="2014-04" db="EMBL/GenBank/DDBJ databases">
        <authorList>
            <consortium name="DOE Joint Genome Institute"/>
            <person name="Kuo A."/>
            <person name="Zuccaro A."/>
            <person name="Kohler A."/>
            <person name="Nagy L.G."/>
            <person name="Floudas D."/>
            <person name="Copeland A."/>
            <person name="Barry K.W."/>
            <person name="Cichocki N."/>
            <person name="Veneault-Fourrey C."/>
            <person name="LaButti K."/>
            <person name="Lindquist E.A."/>
            <person name="Lipzen A."/>
            <person name="Lundell T."/>
            <person name="Morin E."/>
            <person name="Murat C."/>
            <person name="Sun H."/>
            <person name="Tunlid A."/>
            <person name="Henrissat B."/>
            <person name="Grigoriev I.V."/>
            <person name="Hibbett D.S."/>
            <person name="Martin F."/>
            <person name="Nordberg H.P."/>
            <person name="Cantor M.N."/>
            <person name="Hua S.X."/>
        </authorList>
    </citation>
    <scope>NUCLEOTIDE SEQUENCE [LARGE SCALE GENOMIC DNA]</scope>
    <source>
        <strain evidence="3 4">MAFF 305830</strain>
    </source>
</reference>
<feature type="domain" description="Transcription factor TFIIIC triple barrel" evidence="2">
    <location>
        <begin position="30"/>
        <end position="119"/>
    </location>
</feature>
<dbReference type="HOGENOM" id="CLU_092490_1_0_1"/>
<organism evidence="3 4">
    <name type="scientific">Serendipita vermifera MAFF 305830</name>
    <dbReference type="NCBI Taxonomy" id="933852"/>
    <lineage>
        <taxon>Eukaryota</taxon>
        <taxon>Fungi</taxon>
        <taxon>Dikarya</taxon>
        <taxon>Basidiomycota</taxon>
        <taxon>Agaricomycotina</taxon>
        <taxon>Agaricomycetes</taxon>
        <taxon>Sebacinales</taxon>
        <taxon>Serendipitaceae</taxon>
        <taxon>Serendipita</taxon>
    </lineage>
</organism>
<feature type="region of interest" description="Disordered" evidence="1">
    <location>
        <begin position="164"/>
        <end position="237"/>
    </location>
</feature>
<dbReference type="PANTHER" id="PTHR21860">
    <property type="entry name" value="TRANSCRIPTION INITIATION FACTOR IIIC TFIIIC , POLYPEPTIDE 6-RELATED"/>
    <property type="match status" value="1"/>
</dbReference>
<evidence type="ECO:0000259" key="2">
    <source>
        <dbReference type="Pfam" id="PF10419"/>
    </source>
</evidence>
<keyword evidence="4" id="KW-1185">Reference proteome</keyword>
<dbReference type="EMBL" id="KN824282">
    <property type="protein sequence ID" value="KIM31196.1"/>
    <property type="molecule type" value="Genomic_DNA"/>
</dbReference>
<feature type="region of interest" description="Disordered" evidence="1">
    <location>
        <begin position="123"/>
        <end position="151"/>
    </location>
</feature>
<evidence type="ECO:0000313" key="3">
    <source>
        <dbReference type="EMBL" id="KIM31196.1"/>
    </source>
</evidence>
<dbReference type="Proteomes" id="UP000054097">
    <property type="component" value="Unassembled WGS sequence"/>
</dbReference>
<feature type="compositionally biased region" description="Polar residues" evidence="1">
    <location>
        <begin position="201"/>
        <end position="221"/>
    </location>
</feature>
<dbReference type="PANTHER" id="PTHR21860:SF2">
    <property type="entry name" value="GENERAL TRANSCRIPTION FACTOR 3C POLYPEPTIDE 6"/>
    <property type="match status" value="1"/>
</dbReference>
<dbReference type="Pfam" id="PF10419">
    <property type="entry name" value="TFIIIC_sub6"/>
    <property type="match status" value="1"/>
</dbReference>
<sequence length="237" mass="26177">MSSEADVFNPLANYQQVERFDSEDDEDEYEEETMYITLDLGQLDPSLIPNATSYKLVGLESPTPFLQVGGSTFKGDYETLIGTEIILQDSPQAATPASSRILQPVGMTSNRIRFKEVQLIPKTFPGRNSGVGEDGNDEIRTSDIRNKTLGGVSREKTATFFPIASREAGVIQPPARGKRRWHKRPEGYHTDEDEDQEKSKSGSTPNEANGMTEGNTTNAGQGNEDVNIEADRDKVTR</sequence>